<gene>
    <name evidence="1" type="ORF">M136_2396</name>
</gene>
<evidence type="ECO:0000313" key="1">
    <source>
        <dbReference type="EMBL" id="EXZ28404.1"/>
    </source>
</evidence>
<evidence type="ECO:0000313" key="2">
    <source>
        <dbReference type="Proteomes" id="UP000022082"/>
    </source>
</evidence>
<protein>
    <submittedName>
        <fullName evidence="1">Uncharacterized protein</fullName>
    </submittedName>
</protein>
<reference evidence="1 2" key="1">
    <citation type="submission" date="2014-02" db="EMBL/GenBank/DDBJ databases">
        <authorList>
            <person name="Sears C."/>
            <person name="Carroll K."/>
            <person name="Sack B.R."/>
            <person name="Qadri F."/>
            <person name="Myers L.L."/>
            <person name="Chung G.-T."/>
            <person name="Escheverria P."/>
            <person name="Fraser C.M."/>
            <person name="Sadzewicz L."/>
            <person name="Shefchek K.A."/>
            <person name="Tallon L."/>
            <person name="Das S.P."/>
            <person name="Daugherty S."/>
            <person name="Mongodin E.F."/>
        </authorList>
    </citation>
    <scope>NUCLEOTIDE SEQUENCE [LARGE SCALE GENOMIC DNA]</scope>
    <source>
        <strain evidence="1 2">S36L11</strain>
    </source>
</reference>
<comment type="caution">
    <text evidence="1">The sequence shown here is derived from an EMBL/GenBank/DDBJ whole genome shotgun (WGS) entry which is preliminary data.</text>
</comment>
<organism evidence="1 2">
    <name type="scientific">Bacteroides fragilis str. S36L11</name>
    <dbReference type="NCBI Taxonomy" id="1339327"/>
    <lineage>
        <taxon>Bacteria</taxon>
        <taxon>Pseudomonadati</taxon>
        <taxon>Bacteroidota</taxon>
        <taxon>Bacteroidia</taxon>
        <taxon>Bacteroidales</taxon>
        <taxon>Bacteroidaceae</taxon>
        <taxon>Bacteroides</taxon>
    </lineage>
</organism>
<dbReference type="Proteomes" id="UP000022082">
    <property type="component" value="Unassembled WGS sequence"/>
</dbReference>
<dbReference type="EMBL" id="JGDJ01000215">
    <property type="protein sequence ID" value="EXZ28404.1"/>
    <property type="molecule type" value="Genomic_DNA"/>
</dbReference>
<name>A0A015Z0F4_BACFG</name>
<dbReference type="AlphaFoldDB" id="A0A015Z0F4"/>
<accession>A0A015Z0F4</accession>
<sequence>MVAAKFAYSFQGVKDILVLTELGKHLGRGVKAKRIKNSRNHLINYD</sequence>
<proteinExistence type="predicted"/>